<dbReference type="Pfam" id="PF00015">
    <property type="entry name" value="MCPsignal"/>
    <property type="match status" value="1"/>
</dbReference>
<dbReference type="InterPro" id="IPR004090">
    <property type="entry name" value="Chemotax_Me-accpt_rcpt"/>
</dbReference>
<evidence type="ECO:0000256" key="3">
    <source>
        <dbReference type="ARBA" id="ARBA00022989"/>
    </source>
</evidence>
<keyword evidence="5 7" id="KW-0807">Transducer</keyword>
<evidence type="ECO:0000256" key="7">
    <source>
        <dbReference type="PROSITE-ProRule" id="PRU00284"/>
    </source>
</evidence>
<name>A0ABV2CU89_9RHOO</name>
<dbReference type="CDD" id="cd11386">
    <property type="entry name" value="MCP_signal"/>
    <property type="match status" value="1"/>
</dbReference>
<keyword evidence="4" id="KW-0472">Membrane</keyword>
<feature type="region of interest" description="Disordered" evidence="8">
    <location>
        <begin position="324"/>
        <end position="347"/>
    </location>
</feature>
<comment type="similarity">
    <text evidence="6">Belongs to the methyl-accepting chemotaxis (MCP) protein family.</text>
</comment>
<proteinExistence type="inferred from homology"/>
<accession>A0ABV2CU89</accession>
<evidence type="ECO:0000256" key="5">
    <source>
        <dbReference type="ARBA" id="ARBA00023224"/>
    </source>
</evidence>
<sequence>MSIRSRLISLLLFASVSLLALGGYAAWHARSMANAMGEALRQTITISQMQGSVLEAQVRFKTQVQEWKNILIRGNDKAAFDKYLKQFGDEEQKAGAALDHAAQGMAAVGMDPAPARTARSELDTLGKRYRDALQGFDAADPETGKKVDAAVKGMDRPLTDALGALEKQVSGFVADQAEQHTAESAAVARQASLTMLGGALALLMVFAFAGPHLLRSIMRPLNQLRETMRQAEQNWDLSLRAAVSRDEIGQCGAAFNSMFERFSSVVTDIHQRADALSSHSQKIARHIADISKATASQSSSASGMAASVEEMSVSVSQVSDAADESRKLAEASRSGAESSREAVSRGNAQLQQVATRVGETASVLGELGERSKAIAGIVQTVKEIADQTNLLALNAAIEAARAGEQGRGFAVVADEVRKLAEGTTRSTEEINTVVSLIQESSARAIHDVQAVVQDVASQQLHARQATESIEHIGSAAAQALEASGRIANALREQETASQEIAGEIERIARHSEANFRVADEVVSGTRELHELADALLGSVGRFRT</sequence>
<dbReference type="Pfam" id="PF00672">
    <property type="entry name" value="HAMP"/>
    <property type="match status" value="1"/>
</dbReference>
<dbReference type="InterPro" id="IPR004089">
    <property type="entry name" value="MCPsignal_dom"/>
</dbReference>
<evidence type="ECO:0000256" key="8">
    <source>
        <dbReference type="SAM" id="MobiDB-lite"/>
    </source>
</evidence>
<dbReference type="InterPro" id="IPR003660">
    <property type="entry name" value="HAMP_dom"/>
</dbReference>
<reference evidence="11 12" key="1">
    <citation type="submission" date="2024-07" db="EMBL/GenBank/DDBJ databases">
        <title>Uliginosibacterium paludis KCTC:42655.</title>
        <authorList>
            <person name="Kim M.K."/>
        </authorList>
    </citation>
    <scope>NUCLEOTIDE SEQUENCE [LARGE SCALE GENOMIC DNA]</scope>
    <source>
        <strain evidence="11 12">KCTC 42655</strain>
    </source>
</reference>
<evidence type="ECO:0000313" key="12">
    <source>
        <dbReference type="Proteomes" id="UP001548590"/>
    </source>
</evidence>
<evidence type="ECO:0000259" key="10">
    <source>
        <dbReference type="PROSITE" id="PS50885"/>
    </source>
</evidence>
<dbReference type="PROSITE" id="PS50111">
    <property type="entry name" value="CHEMOTAXIS_TRANSDUC_2"/>
    <property type="match status" value="1"/>
</dbReference>
<evidence type="ECO:0000256" key="6">
    <source>
        <dbReference type="ARBA" id="ARBA00029447"/>
    </source>
</evidence>
<feature type="domain" description="Methyl-accepting transducer" evidence="9">
    <location>
        <begin position="272"/>
        <end position="508"/>
    </location>
</feature>
<gene>
    <name evidence="11" type="ORF">ABVT11_16775</name>
</gene>
<keyword evidence="2" id="KW-0812">Transmembrane</keyword>
<evidence type="ECO:0000256" key="2">
    <source>
        <dbReference type="ARBA" id="ARBA00022692"/>
    </source>
</evidence>
<dbReference type="RefSeq" id="WP_345927400.1">
    <property type="nucleotide sequence ID" value="NZ_JBDIVF010000004.1"/>
</dbReference>
<dbReference type="PANTHER" id="PTHR32089">
    <property type="entry name" value="METHYL-ACCEPTING CHEMOTAXIS PROTEIN MCPB"/>
    <property type="match status" value="1"/>
</dbReference>
<keyword evidence="3" id="KW-1133">Transmembrane helix</keyword>
<evidence type="ECO:0000313" key="11">
    <source>
        <dbReference type="EMBL" id="MET1491495.1"/>
    </source>
</evidence>
<evidence type="ECO:0000256" key="1">
    <source>
        <dbReference type="ARBA" id="ARBA00004141"/>
    </source>
</evidence>
<dbReference type="Gene3D" id="1.10.287.950">
    <property type="entry name" value="Methyl-accepting chemotaxis protein"/>
    <property type="match status" value="1"/>
</dbReference>
<dbReference type="SMART" id="SM00304">
    <property type="entry name" value="HAMP"/>
    <property type="match status" value="1"/>
</dbReference>
<evidence type="ECO:0000256" key="4">
    <source>
        <dbReference type="ARBA" id="ARBA00023136"/>
    </source>
</evidence>
<protein>
    <submittedName>
        <fullName evidence="11">Methyl-accepting chemotaxis protein</fullName>
    </submittedName>
</protein>
<feature type="domain" description="HAMP" evidence="10">
    <location>
        <begin position="215"/>
        <end position="267"/>
    </location>
</feature>
<dbReference type="PROSITE" id="PS50885">
    <property type="entry name" value="HAMP"/>
    <property type="match status" value="1"/>
</dbReference>
<dbReference type="PRINTS" id="PR00260">
    <property type="entry name" value="CHEMTRNSDUCR"/>
</dbReference>
<organism evidence="11 12">
    <name type="scientific">Uliginosibacterium paludis</name>
    <dbReference type="NCBI Taxonomy" id="1615952"/>
    <lineage>
        <taxon>Bacteria</taxon>
        <taxon>Pseudomonadati</taxon>
        <taxon>Pseudomonadota</taxon>
        <taxon>Betaproteobacteria</taxon>
        <taxon>Rhodocyclales</taxon>
        <taxon>Zoogloeaceae</taxon>
        <taxon>Uliginosibacterium</taxon>
    </lineage>
</organism>
<dbReference type="SMART" id="SM00283">
    <property type="entry name" value="MA"/>
    <property type="match status" value="1"/>
</dbReference>
<comment type="subcellular location">
    <subcellularLocation>
        <location evidence="1">Membrane</location>
        <topology evidence="1">Multi-pass membrane protein</topology>
    </subcellularLocation>
</comment>
<comment type="caution">
    <text evidence="11">The sequence shown here is derived from an EMBL/GenBank/DDBJ whole genome shotgun (WGS) entry which is preliminary data.</text>
</comment>
<dbReference type="CDD" id="cd06225">
    <property type="entry name" value="HAMP"/>
    <property type="match status" value="1"/>
</dbReference>
<dbReference type="SUPFAM" id="SSF58104">
    <property type="entry name" value="Methyl-accepting chemotaxis protein (MCP) signaling domain"/>
    <property type="match status" value="1"/>
</dbReference>
<dbReference type="Proteomes" id="UP001548590">
    <property type="component" value="Unassembled WGS sequence"/>
</dbReference>
<dbReference type="EMBL" id="JBEWLZ010000012">
    <property type="protein sequence ID" value="MET1491495.1"/>
    <property type="molecule type" value="Genomic_DNA"/>
</dbReference>
<keyword evidence="12" id="KW-1185">Reference proteome</keyword>
<dbReference type="PANTHER" id="PTHR32089:SF119">
    <property type="entry name" value="METHYL-ACCEPTING CHEMOTAXIS PROTEIN CTPL"/>
    <property type="match status" value="1"/>
</dbReference>
<evidence type="ECO:0000259" key="9">
    <source>
        <dbReference type="PROSITE" id="PS50111"/>
    </source>
</evidence>